<dbReference type="EMBL" id="JAHFXS010000540">
    <property type="protein sequence ID" value="KAG9984000.1"/>
    <property type="molecule type" value="Genomic_DNA"/>
</dbReference>
<dbReference type="Proteomes" id="UP000729357">
    <property type="component" value="Unassembled WGS sequence"/>
</dbReference>
<reference evidence="1" key="2">
    <citation type="submission" date="2021-08" db="EMBL/GenBank/DDBJ databases">
        <authorList>
            <person name="Gostincar C."/>
            <person name="Sun X."/>
            <person name="Song Z."/>
            <person name="Gunde-Cimerman N."/>
        </authorList>
    </citation>
    <scope>NUCLEOTIDE SEQUENCE</scope>
    <source>
        <strain evidence="1">EXF-9298</strain>
    </source>
</reference>
<dbReference type="AlphaFoldDB" id="A0A9P8FV85"/>
<keyword evidence="2" id="KW-1185">Reference proteome</keyword>
<evidence type="ECO:0000313" key="1">
    <source>
        <dbReference type="EMBL" id="KAG9984000.1"/>
    </source>
</evidence>
<reference evidence="1" key="1">
    <citation type="journal article" date="2021" name="J Fungi (Basel)">
        <title>Virulence traits and population genomics of the black yeast Aureobasidium melanogenum.</title>
        <authorList>
            <person name="Cernosa A."/>
            <person name="Sun X."/>
            <person name="Gostincar C."/>
            <person name="Fang C."/>
            <person name="Gunde-Cimerman N."/>
            <person name="Song Z."/>
        </authorList>
    </citation>
    <scope>NUCLEOTIDE SEQUENCE</scope>
    <source>
        <strain evidence="1">EXF-9298</strain>
    </source>
</reference>
<accession>A0A9P8FV85</accession>
<evidence type="ECO:0000313" key="2">
    <source>
        <dbReference type="Proteomes" id="UP000729357"/>
    </source>
</evidence>
<organism evidence="1 2">
    <name type="scientific">Aureobasidium melanogenum</name>
    <name type="common">Aureobasidium pullulans var. melanogenum</name>
    <dbReference type="NCBI Taxonomy" id="46634"/>
    <lineage>
        <taxon>Eukaryota</taxon>
        <taxon>Fungi</taxon>
        <taxon>Dikarya</taxon>
        <taxon>Ascomycota</taxon>
        <taxon>Pezizomycotina</taxon>
        <taxon>Dothideomycetes</taxon>
        <taxon>Dothideomycetidae</taxon>
        <taxon>Dothideales</taxon>
        <taxon>Saccotheciaceae</taxon>
        <taxon>Aureobasidium</taxon>
    </lineage>
</organism>
<feature type="non-terminal residue" evidence="1">
    <location>
        <position position="344"/>
    </location>
</feature>
<sequence length="344" mass="37978">MAPAAGLLSCSNEVLTIIFSNPNLSKQDLKSLRLASKETCPVATMEFTKRYVIEPFVFLFQDGLQCLVKICKNPILSLQIQSIGFLATSVDIRGLTKRVSDAEVAVTRYSNSSSLVDDLTIISDYARILREQALLTASGDTEGLLTTALQALKQPVSITVVDDLQYVGSRRLVGLPVMTHYYDGNLSKPITYILDFQPKMKSSLKLIEKVVAKLSSGEHVPLNGLKLKMSRRSQVKSYTSNPTLDSIMMQHLSGAYSNLTTFHLDLDLDSLRCPVSFESIEELLKDVPKLQELALETSCTGTRPIGSSTLERVAKLFGFDTNFELRVLVLQDVPCTLEGLHNLP</sequence>
<protein>
    <submittedName>
        <fullName evidence="1">Uncharacterized protein</fullName>
    </submittedName>
</protein>
<name>A0A9P8FV85_AURME</name>
<gene>
    <name evidence="1" type="ORF">KCU98_g5716</name>
</gene>
<proteinExistence type="predicted"/>
<comment type="caution">
    <text evidence="1">The sequence shown here is derived from an EMBL/GenBank/DDBJ whole genome shotgun (WGS) entry which is preliminary data.</text>
</comment>